<organism evidence="3 4">
    <name type="scientific">Roseibium album</name>
    <dbReference type="NCBI Taxonomy" id="311410"/>
    <lineage>
        <taxon>Bacteria</taxon>
        <taxon>Pseudomonadati</taxon>
        <taxon>Pseudomonadota</taxon>
        <taxon>Alphaproteobacteria</taxon>
        <taxon>Hyphomicrobiales</taxon>
        <taxon>Stappiaceae</taxon>
        <taxon>Roseibium</taxon>
    </lineage>
</organism>
<protein>
    <submittedName>
        <fullName evidence="3">RNA polymerase sigma factor</fullName>
    </submittedName>
</protein>
<dbReference type="Pfam" id="PF04542">
    <property type="entry name" value="Sigma70_r2"/>
    <property type="match status" value="1"/>
</dbReference>
<reference evidence="4" key="1">
    <citation type="submission" date="2015-07" db="EMBL/GenBank/DDBJ databases">
        <authorList>
            <person name="Rodrigo-Torres Lidia"/>
            <person name="Arahal R.David."/>
        </authorList>
    </citation>
    <scope>NUCLEOTIDE SEQUENCE [LARGE SCALE GENOMIC DNA]</scope>
    <source>
        <strain evidence="4">CECT 5096</strain>
    </source>
</reference>
<evidence type="ECO:0000259" key="2">
    <source>
        <dbReference type="Pfam" id="PF20239"/>
    </source>
</evidence>
<dbReference type="InterPro" id="IPR007627">
    <property type="entry name" value="RNA_pol_sigma70_r2"/>
</dbReference>
<dbReference type="PANTHER" id="PTHR47756:SF2">
    <property type="entry name" value="BLL6612 PROTEIN"/>
    <property type="match status" value="1"/>
</dbReference>
<dbReference type="GO" id="GO:0003700">
    <property type="term" value="F:DNA-binding transcription factor activity"/>
    <property type="evidence" value="ECO:0007669"/>
    <property type="project" value="InterPro"/>
</dbReference>
<gene>
    <name evidence="3" type="ORF">LA5096_03279</name>
</gene>
<feature type="domain" description="DUF6596" evidence="2">
    <location>
        <begin position="175"/>
        <end position="268"/>
    </location>
</feature>
<dbReference type="SUPFAM" id="SSF88946">
    <property type="entry name" value="Sigma2 domain of RNA polymerase sigma factors"/>
    <property type="match status" value="1"/>
</dbReference>
<dbReference type="OrthoDB" id="9780299at2"/>
<dbReference type="Pfam" id="PF20239">
    <property type="entry name" value="DUF6596"/>
    <property type="match status" value="1"/>
</dbReference>
<sequence length="399" mass="43361">MTDAARAAELAARGSYGRLLALLSSRTHDIALAEDALAEAFARALSHWPAHGIPDNPDAWLLTTARNRLTDSQRRQFRFPTVNEIPDMPSSELADGSIPDRRLSLLMVCAHPAIAQDLHVPLMLQTVLGLEAKTIARLFLISPVALSKRLVRTKAKIRDAGIPFALPCDDALRERSTAILEALYALHAHDWQDPAENLGDEAFYLADLLGRLIVDNAEALGLAALIAFSHARARARIVDDMLVPTDEQDVTLWNDALIRYGKRQLHCAYVKSSVGRFQIEAAIESVHIARKETGSTDWLALNKLYVALLKIAPSVGSLVAQAVVTGRLHGPRAGQEALDAAETVTGSGYQPLWAARADLQARAGNHLAAAKSYDKAISLATDGPTINLLARKRAQELNK</sequence>
<dbReference type="EMBL" id="CXWC01000011">
    <property type="protein sequence ID" value="CTQ72552.1"/>
    <property type="molecule type" value="Genomic_DNA"/>
</dbReference>
<dbReference type="AlphaFoldDB" id="A0A0M6ZMX7"/>
<name>A0A0M6ZMX7_9HYPH</name>
<accession>A0A0M6ZMX7</accession>
<dbReference type="STRING" id="311410.LA5095_00138"/>
<evidence type="ECO:0000313" key="4">
    <source>
        <dbReference type="Proteomes" id="UP000049983"/>
    </source>
</evidence>
<dbReference type="GeneID" id="97670627"/>
<dbReference type="GO" id="GO:0006352">
    <property type="term" value="P:DNA-templated transcription initiation"/>
    <property type="evidence" value="ECO:0007669"/>
    <property type="project" value="InterPro"/>
</dbReference>
<dbReference type="InterPro" id="IPR046531">
    <property type="entry name" value="DUF6596"/>
</dbReference>
<dbReference type="PANTHER" id="PTHR47756">
    <property type="entry name" value="BLL6612 PROTEIN-RELATED"/>
    <property type="match status" value="1"/>
</dbReference>
<dbReference type="Proteomes" id="UP000049983">
    <property type="component" value="Unassembled WGS sequence"/>
</dbReference>
<evidence type="ECO:0000259" key="1">
    <source>
        <dbReference type="Pfam" id="PF04542"/>
    </source>
</evidence>
<dbReference type="Gene3D" id="1.10.1740.10">
    <property type="match status" value="1"/>
</dbReference>
<evidence type="ECO:0000313" key="3">
    <source>
        <dbReference type="EMBL" id="CTQ72552.1"/>
    </source>
</evidence>
<dbReference type="InterPro" id="IPR013325">
    <property type="entry name" value="RNA_pol_sigma_r2"/>
</dbReference>
<dbReference type="RefSeq" id="WP_082442706.1">
    <property type="nucleotide sequence ID" value="NZ_CXWA01000006.1"/>
</dbReference>
<feature type="domain" description="RNA polymerase sigma-70 region 2" evidence="1">
    <location>
        <begin position="17"/>
        <end position="76"/>
    </location>
</feature>
<proteinExistence type="predicted"/>
<keyword evidence="4" id="KW-1185">Reference proteome</keyword>